<dbReference type="AlphaFoldDB" id="A0A498JMS2"/>
<evidence type="ECO:0000313" key="1">
    <source>
        <dbReference type="EMBL" id="RXH94621.1"/>
    </source>
</evidence>
<keyword evidence="2" id="KW-1185">Reference proteome</keyword>
<protein>
    <submittedName>
        <fullName evidence="1">Uncharacterized protein</fullName>
    </submittedName>
</protein>
<organism evidence="1 2">
    <name type="scientific">Malus domestica</name>
    <name type="common">Apple</name>
    <name type="synonym">Pyrus malus</name>
    <dbReference type="NCBI Taxonomy" id="3750"/>
    <lineage>
        <taxon>Eukaryota</taxon>
        <taxon>Viridiplantae</taxon>
        <taxon>Streptophyta</taxon>
        <taxon>Embryophyta</taxon>
        <taxon>Tracheophyta</taxon>
        <taxon>Spermatophyta</taxon>
        <taxon>Magnoliopsida</taxon>
        <taxon>eudicotyledons</taxon>
        <taxon>Gunneridae</taxon>
        <taxon>Pentapetalae</taxon>
        <taxon>rosids</taxon>
        <taxon>fabids</taxon>
        <taxon>Rosales</taxon>
        <taxon>Rosaceae</taxon>
        <taxon>Amygdaloideae</taxon>
        <taxon>Maleae</taxon>
        <taxon>Malus</taxon>
    </lineage>
</organism>
<comment type="caution">
    <text evidence="1">The sequence shown here is derived from an EMBL/GenBank/DDBJ whole genome shotgun (WGS) entry which is preliminary data.</text>
</comment>
<dbReference type="Proteomes" id="UP000290289">
    <property type="component" value="Chromosome 7"/>
</dbReference>
<dbReference type="EMBL" id="RDQH01000333">
    <property type="protein sequence ID" value="RXH94621.1"/>
    <property type="molecule type" value="Genomic_DNA"/>
</dbReference>
<sequence>MVFVYRNLNEWSNYTIVCIGVEPCACIPNSPRVDVSLFSSPFSTHVSITFTRYFNGLGQKNIFLATMKKEE</sequence>
<reference evidence="1 2" key="1">
    <citation type="submission" date="2018-10" db="EMBL/GenBank/DDBJ databases">
        <title>A high-quality apple genome assembly.</title>
        <authorList>
            <person name="Hu J."/>
        </authorList>
    </citation>
    <scope>NUCLEOTIDE SEQUENCE [LARGE SCALE GENOMIC DNA]</scope>
    <source>
        <strain evidence="2">cv. HFTH1</strain>
        <tissue evidence="1">Young leaf</tissue>
    </source>
</reference>
<name>A0A498JMS2_MALDO</name>
<proteinExistence type="predicted"/>
<accession>A0A498JMS2</accession>
<gene>
    <name evidence="1" type="ORF">DVH24_024305</name>
</gene>
<evidence type="ECO:0000313" key="2">
    <source>
        <dbReference type="Proteomes" id="UP000290289"/>
    </source>
</evidence>